<protein>
    <submittedName>
        <fullName evidence="4">Glycosyltransferase family 4 protein</fullName>
    </submittedName>
</protein>
<dbReference type="Gene3D" id="3.40.50.2000">
    <property type="entry name" value="Glycogen Phosphorylase B"/>
    <property type="match status" value="2"/>
</dbReference>
<proteinExistence type="predicted"/>
<accession>A0ABP6SQZ9</accession>
<evidence type="ECO:0000259" key="3">
    <source>
        <dbReference type="Pfam" id="PF13439"/>
    </source>
</evidence>
<dbReference type="Proteomes" id="UP001501676">
    <property type="component" value="Unassembled WGS sequence"/>
</dbReference>
<dbReference type="CDD" id="cd03801">
    <property type="entry name" value="GT4_PimA-like"/>
    <property type="match status" value="1"/>
</dbReference>
<gene>
    <name evidence="4" type="ORF">GCM10020369_04930</name>
</gene>
<dbReference type="InterPro" id="IPR028098">
    <property type="entry name" value="Glyco_trans_4-like_N"/>
</dbReference>
<name>A0ABP6SQZ9_9ACTN</name>
<organism evidence="4 5">
    <name type="scientific">Cryptosporangium minutisporangium</name>
    <dbReference type="NCBI Taxonomy" id="113569"/>
    <lineage>
        <taxon>Bacteria</taxon>
        <taxon>Bacillati</taxon>
        <taxon>Actinomycetota</taxon>
        <taxon>Actinomycetes</taxon>
        <taxon>Cryptosporangiales</taxon>
        <taxon>Cryptosporangiaceae</taxon>
        <taxon>Cryptosporangium</taxon>
    </lineage>
</organism>
<dbReference type="RefSeq" id="WP_345726282.1">
    <property type="nucleotide sequence ID" value="NZ_BAAAYN010000003.1"/>
</dbReference>
<keyword evidence="5" id="KW-1185">Reference proteome</keyword>
<comment type="caution">
    <text evidence="4">The sequence shown here is derived from an EMBL/GenBank/DDBJ whole genome shotgun (WGS) entry which is preliminary data.</text>
</comment>
<dbReference type="PANTHER" id="PTHR46401">
    <property type="entry name" value="GLYCOSYLTRANSFERASE WBBK-RELATED"/>
    <property type="match status" value="1"/>
</dbReference>
<dbReference type="PANTHER" id="PTHR46401:SF2">
    <property type="entry name" value="GLYCOSYLTRANSFERASE WBBK-RELATED"/>
    <property type="match status" value="1"/>
</dbReference>
<reference evidence="5" key="1">
    <citation type="journal article" date="2019" name="Int. J. Syst. Evol. Microbiol.">
        <title>The Global Catalogue of Microorganisms (GCM) 10K type strain sequencing project: providing services to taxonomists for standard genome sequencing and annotation.</title>
        <authorList>
            <consortium name="The Broad Institute Genomics Platform"/>
            <consortium name="The Broad Institute Genome Sequencing Center for Infectious Disease"/>
            <person name="Wu L."/>
            <person name="Ma J."/>
        </authorList>
    </citation>
    <scope>NUCLEOTIDE SEQUENCE [LARGE SCALE GENOMIC DNA]</scope>
    <source>
        <strain evidence="5">JCM 9458</strain>
    </source>
</reference>
<evidence type="ECO:0000256" key="1">
    <source>
        <dbReference type="ARBA" id="ARBA00022676"/>
    </source>
</evidence>
<sequence length="427" mass="46049">MRIGLLSYRSKAHCGGQGVYVRYLSRGLVELGHEVEVFSGQPYPEELDPRVRLTEVPSLDLFGGPDFPRRVRLRDFRDRYDVLEYLTTKTGTFAEPLAFSYRVAQLMRTRAADFDVLHDNQSLGYGLLALRRRGIPLVATIHHPISRDRRVELDAARLYKKWGVLRWYGFVRMQARVARRLPVLVGVSDVATADTIADFRIDPSSFRVVPLGVDTDVFRPAGPRVPGRIVAVASADRPLKGVAHLLDAVAKLRVDHDVELQLVSTLEPGGATERRIAELGIADCVTVRTGLSDADLAALLASAEVMCVPSLYEGFSLPTVEALACGTPVVASRAGALPEVVGDAGVLVEPGDVGALVTAVDGLLRSPAERTRLSAAGRARAEERFSWISVARATVEAYQDAITAAAAGPVPRKTGAPAAVGSLGQEG</sequence>
<feature type="domain" description="Glycosyltransferase subfamily 4-like N-terminal" evidence="3">
    <location>
        <begin position="15"/>
        <end position="216"/>
    </location>
</feature>
<evidence type="ECO:0000256" key="2">
    <source>
        <dbReference type="ARBA" id="ARBA00022679"/>
    </source>
</evidence>
<dbReference type="Pfam" id="PF13439">
    <property type="entry name" value="Glyco_transf_4"/>
    <property type="match status" value="1"/>
</dbReference>
<evidence type="ECO:0000313" key="5">
    <source>
        <dbReference type="Proteomes" id="UP001501676"/>
    </source>
</evidence>
<dbReference type="EMBL" id="BAAAYN010000003">
    <property type="protein sequence ID" value="GAA3382565.1"/>
    <property type="molecule type" value="Genomic_DNA"/>
</dbReference>
<dbReference type="SUPFAM" id="SSF53756">
    <property type="entry name" value="UDP-Glycosyltransferase/glycogen phosphorylase"/>
    <property type="match status" value="1"/>
</dbReference>
<keyword evidence="2" id="KW-0808">Transferase</keyword>
<evidence type="ECO:0000313" key="4">
    <source>
        <dbReference type="EMBL" id="GAA3382565.1"/>
    </source>
</evidence>
<dbReference type="Pfam" id="PF13692">
    <property type="entry name" value="Glyco_trans_1_4"/>
    <property type="match status" value="1"/>
</dbReference>
<keyword evidence="1" id="KW-0328">Glycosyltransferase</keyword>